<sequence length="202" mass="21832">MPLAEKSELSPSVDTSVPDKSSPLPAADIVNNGSFTLPVSVSVSSPTVVTEADKHEMSTPTHTGSGNVQTRANRSRLNLPLEGVPPVEVPTDHVSAEQTCSCLDTAIRDTLTMYSQVCGEPDTGEKREVLRQTLLHTRQLIDNALADRVPPVTRFIDTHTDAATGVNTEAAMLEHYSVQLADRVCALVQQRLLPRTSHDTKL</sequence>
<feature type="region of interest" description="Disordered" evidence="1">
    <location>
        <begin position="51"/>
        <end position="72"/>
    </location>
</feature>
<name>A0AAD9L431_RIDPI</name>
<reference evidence="2" key="1">
    <citation type="journal article" date="2023" name="Mol. Biol. Evol.">
        <title>Third-Generation Sequencing Reveals the Adaptive Role of the Epigenome in Three Deep-Sea Polychaetes.</title>
        <authorList>
            <person name="Perez M."/>
            <person name="Aroh O."/>
            <person name="Sun Y."/>
            <person name="Lan Y."/>
            <person name="Juniper S.K."/>
            <person name="Young C.R."/>
            <person name="Angers B."/>
            <person name="Qian P.Y."/>
        </authorList>
    </citation>
    <scope>NUCLEOTIDE SEQUENCE</scope>
    <source>
        <strain evidence="2">R07B-5</strain>
    </source>
</reference>
<evidence type="ECO:0000313" key="3">
    <source>
        <dbReference type="Proteomes" id="UP001209878"/>
    </source>
</evidence>
<feature type="region of interest" description="Disordered" evidence="1">
    <location>
        <begin position="1"/>
        <end position="25"/>
    </location>
</feature>
<dbReference type="Proteomes" id="UP001209878">
    <property type="component" value="Unassembled WGS sequence"/>
</dbReference>
<keyword evidence="3" id="KW-1185">Reference proteome</keyword>
<feature type="compositionally biased region" description="Polar residues" evidence="1">
    <location>
        <begin position="58"/>
        <end position="72"/>
    </location>
</feature>
<proteinExistence type="predicted"/>
<comment type="caution">
    <text evidence="2">The sequence shown here is derived from an EMBL/GenBank/DDBJ whole genome shotgun (WGS) entry which is preliminary data.</text>
</comment>
<feature type="compositionally biased region" description="Polar residues" evidence="1">
    <location>
        <begin position="9"/>
        <end position="19"/>
    </location>
</feature>
<organism evidence="2 3">
    <name type="scientific">Ridgeia piscesae</name>
    <name type="common">Tubeworm</name>
    <dbReference type="NCBI Taxonomy" id="27915"/>
    <lineage>
        <taxon>Eukaryota</taxon>
        <taxon>Metazoa</taxon>
        <taxon>Spiralia</taxon>
        <taxon>Lophotrochozoa</taxon>
        <taxon>Annelida</taxon>
        <taxon>Polychaeta</taxon>
        <taxon>Sedentaria</taxon>
        <taxon>Canalipalpata</taxon>
        <taxon>Sabellida</taxon>
        <taxon>Siboglinidae</taxon>
        <taxon>Ridgeia</taxon>
    </lineage>
</organism>
<gene>
    <name evidence="2" type="ORF">NP493_359g02036</name>
</gene>
<protein>
    <submittedName>
        <fullName evidence="2">Uncharacterized protein</fullName>
    </submittedName>
</protein>
<accession>A0AAD9L431</accession>
<dbReference type="AlphaFoldDB" id="A0AAD9L431"/>
<evidence type="ECO:0000256" key="1">
    <source>
        <dbReference type="SAM" id="MobiDB-lite"/>
    </source>
</evidence>
<evidence type="ECO:0000313" key="2">
    <source>
        <dbReference type="EMBL" id="KAK2182250.1"/>
    </source>
</evidence>
<dbReference type="EMBL" id="JAODUO010000360">
    <property type="protein sequence ID" value="KAK2182250.1"/>
    <property type="molecule type" value="Genomic_DNA"/>
</dbReference>